<gene>
    <name evidence="1" type="primary">yqeC</name>
    <name evidence="1" type="ORF">H6A01_03245</name>
</gene>
<comment type="caution">
    <text evidence="1">The sequence shown here is derived from an EMBL/GenBank/DDBJ whole genome shotgun (WGS) entry which is preliminary data.</text>
</comment>
<dbReference type="NCBIfam" id="TIGR03172">
    <property type="entry name" value="selenium cofactor biosynthesis protein YqeC"/>
    <property type="match status" value="1"/>
</dbReference>
<dbReference type="Pfam" id="PF19842">
    <property type="entry name" value="YqeC"/>
    <property type="match status" value="1"/>
</dbReference>
<protein>
    <submittedName>
        <fullName evidence="1">Selenium-dependent hydroxylase accessory protein YqeC</fullName>
    </submittedName>
</protein>
<evidence type="ECO:0000313" key="2">
    <source>
        <dbReference type="Proteomes" id="UP000707138"/>
    </source>
</evidence>
<proteinExistence type="predicted"/>
<organism evidence="1 2">
    <name type="scientific">Veillonella magna</name>
    <dbReference type="NCBI Taxonomy" id="464322"/>
    <lineage>
        <taxon>Bacteria</taxon>
        <taxon>Bacillati</taxon>
        <taxon>Bacillota</taxon>
        <taxon>Negativicutes</taxon>
        <taxon>Veillonellales</taxon>
        <taxon>Veillonellaceae</taxon>
        <taxon>Veillonella</taxon>
    </lineage>
</organism>
<name>A0ABS2GG06_9FIRM</name>
<dbReference type="Proteomes" id="UP000707138">
    <property type="component" value="Unassembled WGS sequence"/>
</dbReference>
<evidence type="ECO:0000313" key="1">
    <source>
        <dbReference type="EMBL" id="MBM6912348.1"/>
    </source>
</evidence>
<sequence>MTMTQAKHWNALIAPGITSIVGAGGKTTVLSKLVEYGRLQGQPTLVTTTTKLYESQVAQWNPYYGEDFNRADELCTAAVHQGRCAAWFGGIDGTKVTALSSRQIDDMHKVHPNWQILVEADGAREKWLKAPKETEPVIPKETTMTIGVINLQMLGQAIDEEHVHNMAEVSEVMERRVGAVVTPHMLARLVLHPHGLFQYSRGRKILFGTGYDTVQHRMIDAFLDCLAGATIDGIVLADGYKASCEIRRHIQCR</sequence>
<dbReference type="EMBL" id="JACJLA010000004">
    <property type="protein sequence ID" value="MBM6912348.1"/>
    <property type="molecule type" value="Genomic_DNA"/>
</dbReference>
<accession>A0ABS2GG06</accession>
<dbReference type="InterPro" id="IPR017587">
    <property type="entry name" value="YqeC"/>
</dbReference>
<reference evidence="1 2" key="1">
    <citation type="journal article" date="2021" name="Sci. Rep.">
        <title>The distribution of antibiotic resistance genes in chicken gut microbiota commensals.</title>
        <authorList>
            <person name="Juricova H."/>
            <person name="Matiasovicova J."/>
            <person name="Kubasova T."/>
            <person name="Cejkova D."/>
            <person name="Rychlik I."/>
        </authorList>
    </citation>
    <scope>NUCLEOTIDE SEQUENCE [LARGE SCALE GENOMIC DNA]</scope>
    <source>
        <strain evidence="1 2">An537</strain>
    </source>
</reference>
<keyword evidence="2" id="KW-1185">Reference proteome</keyword>
<dbReference type="RefSeq" id="WP_205087541.1">
    <property type="nucleotide sequence ID" value="NZ_JACJLA010000004.1"/>
</dbReference>